<name>W9RN88_9ROSA</name>
<dbReference type="EMBL" id="KE344952">
    <property type="protein sequence ID" value="EXB88305.1"/>
    <property type="molecule type" value="Genomic_DNA"/>
</dbReference>
<evidence type="ECO:0000313" key="2">
    <source>
        <dbReference type="Proteomes" id="UP000030645"/>
    </source>
</evidence>
<dbReference type="Proteomes" id="UP000030645">
    <property type="component" value="Unassembled WGS sequence"/>
</dbReference>
<proteinExistence type="predicted"/>
<accession>W9RN88</accession>
<keyword evidence="2" id="KW-1185">Reference proteome</keyword>
<sequence>MKEEKIRIDAHMNHYNKASFSKNGIIGGRGFLQASVTAHGCVTLSSGLGSKEVSWPIVRPSSSITKIDS</sequence>
<reference evidence="2" key="1">
    <citation type="submission" date="2013-01" db="EMBL/GenBank/DDBJ databases">
        <title>Draft Genome Sequence of a Mulberry Tree, Morus notabilis C.K. Schneid.</title>
        <authorList>
            <person name="He N."/>
            <person name="Zhao S."/>
        </authorList>
    </citation>
    <scope>NUCLEOTIDE SEQUENCE</scope>
</reference>
<evidence type="ECO:0000313" key="1">
    <source>
        <dbReference type="EMBL" id="EXB88305.1"/>
    </source>
</evidence>
<dbReference type="AlphaFoldDB" id="W9RN88"/>
<gene>
    <name evidence="1" type="ORF">L484_020373</name>
</gene>
<organism evidence="1 2">
    <name type="scientific">Morus notabilis</name>
    <dbReference type="NCBI Taxonomy" id="981085"/>
    <lineage>
        <taxon>Eukaryota</taxon>
        <taxon>Viridiplantae</taxon>
        <taxon>Streptophyta</taxon>
        <taxon>Embryophyta</taxon>
        <taxon>Tracheophyta</taxon>
        <taxon>Spermatophyta</taxon>
        <taxon>Magnoliopsida</taxon>
        <taxon>eudicotyledons</taxon>
        <taxon>Gunneridae</taxon>
        <taxon>Pentapetalae</taxon>
        <taxon>rosids</taxon>
        <taxon>fabids</taxon>
        <taxon>Rosales</taxon>
        <taxon>Moraceae</taxon>
        <taxon>Moreae</taxon>
        <taxon>Morus</taxon>
    </lineage>
</organism>
<protein>
    <submittedName>
        <fullName evidence="1">Uncharacterized protein</fullName>
    </submittedName>
</protein>